<dbReference type="Proteomes" id="UP000179807">
    <property type="component" value="Unassembled WGS sequence"/>
</dbReference>
<dbReference type="OrthoDB" id="1683831at2759"/>
<dbReference type="EMBL" id="MLAK01001426">
    <property type="protein sequence ID" value="OHS93162.1"/>
    <property type="molecule type" value="Genomic_DNA"/>
</dbReference>
<dbReference type="SMART" id="SM00185">
    <property type="entry name" value="ARM"/>
    <property type="match status" value="9"/>
</dbReference>
<dbReference type="InterPro" id="IPR016024">
    <property type="entry name" value="ARM-type_fold"/>
</dbReference>
<dbReference type="Gene3D" id="1.25.10.10">
    <property type="entry name" value="Leucine-rich Repeat Variant"/>
    <property type="match status" value="3"/>
</dbReference>
<feature type="compositionally biased region" description="Acidic residues" evidence="2">
    <location>
        <begin position="163"/>
        <end position="175"/>
    </location>
</feature>
<protein>
    <submittedName>
        <fullName evidence="3">Armadillo/beta-catenin-like repeat family protein</fullName>
    </submittedName>
</protein>
<evidence type="ECO:0000256" key="1">
    <source>
        <dbReference type="PROSITE-ProRule" id="PRU00259"/>
    </source>
</evidence>
<feature type="repeat" description="ARM" evidence="1">
    <location>
        <begin position="620"/>
        <end position="653"/>
    </location>
</feature>
<dbReference type="PROSITE" id="PS50176">
    <property type="entry name" value="ARM_REPEAT"/>
    <property type="match status" value="2"/>
</dbReference>
<evidence type="ECO:0000256" key="2">
    <source>
        <dbReference type="SAM" id="MobiDB-lite"/>
    </source>
</evidence>
<dbReference type="PANTHER" id="PTHR46241:SF1">
    <property type="entry name" value="OUTER DYNEIN ARM-DOCKING COMPLEX SUBUNIT 2"/>
    <property type="match status" value="1"/>
</dbReference>
<dbReference type="Pfam" id="PF00514">
    <property type="entry name" value="Arm"/>
    <property type="match status" value="1"/>
</dbReference>
<reference evidence="3" key="1">
    <citation type="submission" date="2016-10" db="EMBL/GenBank/DDBJ databases">
        <authorList>
            <person name="Benchimol M."/>
            <person name="Almeida L.G."/>
            <person name="Vasconcelos A.T."/>
            <person name="Perreira-Neves A."/>
            <person name="Rosa I.A."/>
            <person name="Tasca T."/>
            <person name="Bogo M.R."/>
            <person name="de Souza W."/>
        </authorList>
    </citation>
    <scope>NUCLEOTIDE SEQUENCE [LARGE SCALE GENOMIC DNA]</scope>
    <source>
        <strain evidence="3">K</strain>
    </source>
</reference>
<dbReference type="GeneID" id="94831052"/>
<dbReference type="AlphaFoldDB" id="A0A1J4J166"/>
<accession>A0A1J4J166</accession>
<comment type="caution">
    <text evidence="3">The sequence shown here is derived from an EMBL/GenBank/DDBJ whole genome shotgun (WGS) entry which is preliminary data.</text>
</comment>
<proteinExistence type="predicted"/>
<dbReference type="PANTHER" id="PTHR46241">
    <property type="entry name" value="ARMADILLO REPEAT-CONTAINING PROTEIN 4 ARMC4"/>
    <property type="match status" value="1"/>
</dbReference>
<organism evidence="3 4">
    <name type="scientific">Tritrichomonas foetus</name>
    <dbReference type="NCBI Taxonomy" id="1144522"/>
    <lineage>
        <taxon>Eukaryota</taxon>
        <taxon>Metamonada</taxon>
        <taxon>Parabasalia</taxon>
        <taxon>Tritrichomonadida</taxon>
        <taxon>Tritrichomonadidae</taxon>
        <taxon>Tritrichomonas</taxon>
    </lineage>
</organism>
<evidence type="ECO:0000313" key="3">
    <source>
        <dbReference type="EMBL" id="OHS93162.1"/>
    </source>
</evidence>
<name>A0A1J4J166_9EUKA</name>
<dbReference type="RefSeq" id="XP_068346299.1">
    <property type="nucleotide sequence ID" value="XM_068496348.1"/>
</dbReference>
<feature type="region of interest" description="Disordered" evidence="2">
    <location>
        <begin position="152"/>
        <end position="183"/>
    </location>
</feature>
<feature type="repeat" description="ARM" evidence="1">
    <location>
        <begin position="702"/>
        <end position="746"/>
    </location>
</feature>
<evidence type="ECO:0000313" key="4">
    <source>
        <dbReference type="Proteomes" id="UP000179807"/>
    </source>
</evidence>
<gene>
    <name evidence="3" type="ORF">TRFO_11973</name>
</gene>
<dbReference type="InterPro" id="IPR011989">
    <property type="entry name" value="ARM-like"/>
</dbReference>
<dbReference type="SUPFAM" id="SSF48371">
    <property type="entry name" value="ARM repeat"/>
    <property type="match status" value="1"/>
</dbReference>
<keyword evidence="4" id="KW-1185">Reference proteome</keyword>
<sequence>MQWMEKFEEELEQLRDIAGVDPEKYPLRWLKWETQYRSESGVRAPPWREAEGDLGYIIADTHDNGIIVILCKNDGSCYQIKGYVVNETGAEELCYEPNGSIQTTIRGVLSDASPIFKELIDQALAEPPVNEETLTSRKALDNDLISLPQPVLILTPPQNDNDKEGEEENEVEDDQPIVPYPRAPPNDSEYWNIFQKMKRFASNLTDPLNQDLQDVKNNPNLKETTGQRAILDANALPAMLDVLRIKQAQHATDSHQSQQAEAVVQILSQITVSPNIRRIIATDQNVETLLQILIKEERSLMDGLFTIIANCCKNTQFRELVIKHKGVEPLIYQINQADLAAQVCYVLWTLNRSEHATQMMLKSHLDHELQKFVQKSEKQSEKQNDELMLNITRLLYSVAIYDPQTSQNLTKEQLAFFCQGLTSQNVELVTWSAKAFTVFKISDELQKPFCSANCEGPARLTSTLDNKNDVVVLAGFEAIAVVGTIPKILNEILNTGILSKLQNHWKNENPDIRKGTLRALGVLTKHQKCAQWTVRQNLIPDLIDYLNNTDPDFVIYAAKAIGACCKEKQNLQNLTNLNGIRILWSLMKSPYNGVQAAATSALVPFLQSENSPSVVRTFVDGLDLLVDLLRSNDPDVQASACMAITEVAKDKENLAVMTDLGLVELLSRLLSTKLDSVRKPLADAIGVSADWSNNRRMFGEEGAVDPLVSYLRPPSNNEEVHAATAKALKALSEDTENSKNLRQAGVVNYLLDMVESKDPDLQMAAAVAIRNIRTNCVHVE</sequence>
<dbReference type="VEuPathDB" id="TrichDB:TRFO_11973"/>
<dbReference type="InterPro" id="IPR000225">
    <property type="entry name" value="Armadillo"/>
</dbReference>